<dbReference type="EMBL" id="KZ805365">
    <property type="protein sequence ID" value="PVI00925.1"/>
    <property type="molecule type" value="Genomic_DNA"/>
</dbReference>
<name>A0A2V1DUJ5_9PLEO</name>
<gene>
    <name evidence="3" type="ORF">DM02DRAFT_706780</name>
</gene>
<evidence type="ECO:0000256" key="1">
    <source>
        <dbReference type="ARBA" id="ARBA00022737"/>
    </source>
</evidence>
<dbReference type="PANTHER" id="PTHR10039:SF15">
    <property type="entry name" value="NACHT DOMAIN-CONTAINING PROTEIN"/>
    <property type="match status" value="1"/>
</dbReference>
<reference evidence="3 4" key="1">
    <citation type="journal article" date="2018" name="Sci. Rep.">
        <title>Comparative genomics provides insights into the lifestyle and reveals functional heterogeneity of dark septate endophytic fungi.</title>
        <authorList>
            <person name="Knapp D.G."/>
            <person name="Nemeth J.B."/>
            <person name="Barry K."/>
            <person name="Hainaut M."/>
            <person name="Henrissat B."/>
            <person name="Johnson J."/>
            <person name="Kuo A."/>
            <person name="Lim J.H.P."/>
            <person name="Lipzen A."/>
            <person name="Nolan M."/>
            <person name="Ohm R.A."/>
            <person name="Tamas L."/>
            <person name="Grigoriev I.V."/>
            <person name="Spatafora J.W."/>
            <person name="Nagy L.G."/>
            <person name="Kovacs G.M."/>
        </authorList>
    </citation>
    <scope>NUCLEOTIDE SEQUENCE [LARGE SCALE GENOMIC DNA]</scope>
    <source>
        <strain evidence="3 4">DSE2036</strain>
    </source>
</reference>
<dbReference type="PANTHER" id="PTHR10039">
    <property type="entry name" value="AMELOGENIN"/>
    <property type="match status" value="1"/>
</dbReference>
<accession>A0A2V1DUJ5</accession>
<dbReference type="STRING" id="97972.A0A2V1DUJ5"/>
<evidence type="ECO:0000313" key="3">
    <source>
        <dbReference type="EMBL" id="PVI00925.1"/>
    </source>
</evidence>
<feature type="domain" description="Nephrocystin 3-like N-terminal" evidence="2">
    <location>
        <begin position="132"/>
        <end position="269"/>
    </location>
</feature>
<keyword evidence="1" id="KW-0677">Repeat</keyword>
<dbReference type="Gene3D" id="3.40.50.300">
    <property type="entry name" value="P-loop containing nucleotide triphosphate hydrolases"/>
    <property type="match status" value="1"/>
</dbReference>
<proteinExistence type="predicted"/>
<organism evidence="3 4">
    <name type="scientific">Periconia macrospinosa</name>
    <dbReference type="NCBI Taxonomy" id="97972"/>
    <lineage>
        <taxon>Eukaryota</taxon>
        <taxon>Fungi</taxon>
        <taxon>Dikarya</taxon>
        <taxon>Ascomycota</taxon>
        <taxon>Pezizomycotina</taxon>
        <taxon>Dothideomycetes</taxon>
        <taxon>Pleosporomycetidae</taxon>
        <taxon>Pleosporales</taxon>
        <taxon>Massarineae</taxon>
        <taxon>Periconiaceae</taxon>
        <taxon>Periconia</taxon>
    </lineage>
</organism>
<dbReference type="InterPro" id="IPR056884">
    <property type="entry name" value="NPHP3-like_N"/>
</dbReference>
<dbReference type="Pfam" id="PF24883">
    <property type="entry name" value="NPHP3_N"/>
    <property type="match status" value="1"/>
</dbReference>
<protein>
    <recommendedName>
        <fullName evidence="2">Nephrocystin 3-like N-terminal domain-containing protein</fullName>
    </recommendedName>
</protein>
<evidence type="ECO:0000313" key="4">
    <source>
        <dbReference type="Proteomes" id="UP000244855"/>
    </source>
</evidence>
<dbReference type="AlphaFoldDB" id="A0A2V1DUJ5"/>
<sequence>MAIRKGEVQELINDIQQYLCHLLVALQNNSRKVLHNLKARSEEQSKALDKLTHVLQTSMQNNNARERALKNKLSQISQTQEDIADNVNKIRVEQDGQMSKEERQAISKWLPNVVYQFQQSQYYTHLSRRLENTRQWLLGSTVYTAWVKADRQTLFCPGPPGAGKSILTSVIIQDLKTLCRNHKSVGLAFTYCVFKRQNDQSLQNVLAGLSRQLVERQPVVPESIRKLYQGHEEGADRPLLKEVLKILQIVIGSYSKVYILIDALDECQKAT</sequence>
<dbReference type="OrthoDB" id="195446at2759"/>
<evidence type="ECO:0000259" key="2">
    <source>
        <dbReference type="Pfam" id="PF24883"/>
    </source>
</evidence>
<keyword evidence="4" id="KW-1185">Reference proteome</keyword>
<dbReference type="InterPro" id="IPR027417">
    <property type="entry name" value="P-loop_NTPase"/>
</dbReference>
<dbReference type="Proteomes" id="UP000244855">
    <property type="component" value="Unassembled WGS sequence"/>
</dbReference>